<evidence type="ECO:0000256" key="1">
    <source>
        <dbReference type="SAM" id="MobiDB-lite"/>
    </source>
</evidence>
<reference evidence="2" key="1">
    <citation type="submission" date="2020-10" db="EMBL/GenBank/DDBJ databases">
        <authorList>
            <person name="Han B."/>
            <person name="Lu T."/>
            <person name="Zhao Q."/>
            <person name="Huang X."/>
            <person name="Zhao Y."/>
        </authorList>
    </citation>
    <scope>NUCLEOTIDE SEQUENCE</scope>
</reference>
<evidence type="ECO:0000313" key="2">
    <source>
        <dbReference type="EMBL" id="CAD6231202.1"/>
    </source>
</evidence>
<evidence type="ECO:0000313" key="3">
    <source>
        <dbReference type="Proteomes" id="UP000604825"/>
    </source>
</evidence>
<dbReference type="AlphaFoldDB" id="A0A811P0D5"/>
<feature type="region of interest" description="Disordered" evidence="1">
    <location>
        <begin position="33"/>
        <end position="101"/>
    </location>
</feature>
<organism evidence="2 3">
    <name type="scientific">Miscanthus lutarioriparius</name>
    <dbReference type="NCBI Taxonomy" id="422564"/>
    <lineage>
        <taxon>Eukaryota</taxon>
        <taxon>Viridiplantae</taxon>
        <taxon>Streptophyta</taxon>
        <taxon>Embryophyta</taxon>
        <taxon>Tracheophyta</taxon>
        <taxon>Spermatophyta</taxon>
        <taxon>Magnoliopsida</taxon>
        <taxon>Liliopsida</taxon>
        <taxon>Poales</taxon>
        <taxon>Poaceae</taxon>
        <taxon>PACMAD clade</taxon>
        <taxon>Panicoideae</taxon>
        <taxon>Andropogonodae</taxon>
        <taxon>Andropogoneae</taxon>
        <taxon>Saccharinae</taxon>
        <taxon>Miscanthus</taxon>
    </lineage>
</organism>
<proteinExistence type="predicted"/>
<dbReference type="EMBL" id="CAJGYO010000005">
    <property type="protein sequence ID" value="CAD6231202.1"/>
    <property type="molecule type" value="Genomic_DNA"/>
</dbReference>
<name>A0A811P0D5_9POAL</name>
<sequence>MRVVHWWVAGAWTRCPGGHNEPNRCPCAVIAGGQPPYRHRHRTDSHYHRTTRSEDAHADGAAGPPPPPPQWWWQRKAASSAARKQTKIGAERAPEPEVGAGAGASAAEAAVASAATATKAAITAAETRAIESMRTDGRRGGGGAGAGAARVLLGGGVRRNGGWRRPWGRIYRRGGLVVHSLAWTVVQGGYDY</sequence>
<accession>A0A811P0D5</accession>
<protein>
    <submittedName>
        <fullName evidence="2">Uncharacterized protein</fullName>
    </submittedName>
</protein>
<keyword evidence="3" id="KW-1185">Reference proteome</keyword>
<dbReference type="Proteomes" id="UP000604825">
    <property type="component" value="Unassembled WGS sequence"/>
</dbReference>
<comment type="caution">
    <text evidence="2">The sequence shown here is derived from an EMBL/GenBank/DDBJ whole genome shotgun (WGS) entry which is preliminary data.</text>
</comment>
<feature type="compositionally biased region" description="Basic and acidic residues" evidence="1">
    <location>
        <begin position="44"/>
        <end position="58"/>
    </location>
</feature>
<gene>
    <name evidence="2" type="ORF">NCGR_LOCUS21315</name>
</gene>